<reference evidence="2 3" key="1">
    <citation type="submission" date="2016-10" db="EMBL/GenBank/DDBJ databases">
        <authorList>
            <person name="de Groot N.N."/>
        </authorList>
    </citation>
    <scope>NUCLEOTIDE SEQUENCE [LARGE SCALE GENOMIC DNA]</scope>
    <source>
        <strain evidence="2 3">CGMCC 1.7005</strain>
    </source>
</reference>
<dbReference type="AlphaFoldDB" id="A0A1I7AEQ2"/>
<dbReference type="Gene3D" id="3.40.630.30">
    <property type="match status" value="1"/>
</dbReference>
<organism evidence="2 3">
    <name type="scientific">Lishizhenia tianjinensis</name>
    <dbReference type="NCBI Taxonomy" id="477690"/>
    <lineage>
        <taxon>Bacteria</taxon>
        <taxon>Pseudomonadati</taxon>
        <taxon>Bacteroidota</taxon>
        <taxon>Flavobacteriia</taxon>
        <taxon>Flavobacteriales</taxon>
        <taxon>Crocinitomicaceae</taxon>
        <taxon>Lishizhenia</taxon>
    </lineage>
</organism>
<gene>
    <name evidence="2" type="ORF">SAMN05216474_2010</name>
</gene>
<dbReference type="Pfam" id="PF13302">
    <property type="entry name" value="Acetyltransf_3"/>
    <property type="match status" value="1"/>
</dbReference>
<name>A0A1I7AEQ2_9FLAO</name>
<dbReference type="PANTHER" id="PTHR43792">
    <property type="entry name" value="GNAT FAMILY, PUTATIVE (AFU_ORTHOLOGUE AFUA_3G00765)-RELATED-RELATED"/>
    <property type="match status" value="1"/>
</dbReference>
<dbReference type="OrthoDB" id="9788916at2"/>
<dbReference type="SUPFAM" id="SSF55729">
    <property type="entry name" value="Acyl-CoA N-acyltransferases (Nat)"/>
    <property type="match status" value="1"/>
</dbReference>
<dbReference type="GO" id="GO:0016747">
    <property type="term" value="F:acyltransferase activity, transferring groups other than amino-acyl groups"/>
    <property type="evidence" value="ECO:0007669"/>
    <property type="project" value="InterPro"/>
</dbReference>
<dbReference type="InterPro" id="IPR016181">
    <property type="entry name" value="Acyl_CoA_acyltransferase"/>
</dbReference>
<keyword evidence="3" id="KW-1185">Reference proteome</keyword>
<dbReference type="Proteomes" id="UP000236454">
    <property type="component" value="Unassembled WGS sequence"/>
</dbReference>
<protein>
    <submittedName>
        <fullName evidence="2">Protein N-acetyltransferase, RimJ/RimL family</fullName>
    </submittedName>
</protein>
<feature type="domain" description="N-acetyltransferase" evidence="1">
    <location>
        <begin position="11"/>
        <end position="171"/>
    </location>
</feature>
<dbReference type="InterPro" id="IPR000182">
    <property type="entry name" value="GNAT_dom"/>
</dbReference>
<dbReference type="STRING" id="477690.SAMN05216474_2010"/>
<accession>A0A1I7AEQ2</accession>
<dbReference type="EMBL" id="FPAS01000003">
    <property type="protein sequence ID" value="SFT73375.1"/>
    <property type="molecule type" value="Genomic_DNA"/>
</dbReference>
<evidence type="ECO:0000313" key="3">
    <source>
        <dbReference type="Proteomes" id="UP000236454"/>
    </source>
</evidence>
<dbReference type="PROSITE" id="PS51186">
    <property type="entry name" value="GNAT"/>
    <property type="match status" value="1"/>
</dbReference>
<proteinExistence type="predicted"/>
<keyword evidence="2" id="KW-0808">Transferase</keyword>
<dbReference type="InterPro" id="IPR051531">
    <property type="entry name" value="N-acetyltransferase"/>
</dbReference>
<evidence type="ECO:0000313" key="2">
    <source>
        <dbReference type="EMBL" id="SFT73375.1"/>
    </source>
</evidence>
<dbReference type="RefSeq" id="WP_090249021.1">
    <property type="nucleotide sequence ID" value="NZ_FPAS01000003.1"/>
</dbReference>
<evidence type="ECO:0000259" key="1">
    <source>
        <dbReference type="PROSITE" id="PS51186"/>
    </source>
</evidence>
<sequence>MRKVELNTERLTLRSVLLSDLDEVHALHSSPAVDEYNTLGIPENIKQTRDLLCEWVLSSEKEEGRKLTLAVLNEDKAFIGLIAINTGRAVYQSAEVWFKYHKKFWNKGYATEALKAVIDFGFDQLKLHRIEAGCAVENIRSKKVLEKAGMVQEGRKRKCLPLGDHWSDTLEFGMLTTDRK</sequence>